<accession>A0A446BYR7</accession>
<feature type="compositionally biased region" description="Basic and acidic residues" evidence="2">
    <location>
        <begin position="594"/>
        <end position="605"/>
    </location>
</feature>
<dbReference type="AlphaFoldDB" id="A0A446BYR7"/>
<dbReference type="InterPro" id="IPR019350">
    <property type="entry name" value="RNA_pol_I-sp_TIF_RRN6-like"/>
</dbReference>
<evidence type="ECO:0000256" key="1">
    <source>
        <dbReference type="SAM" id="Coils"/>
    </source>
</evidence>
<feature type="compositionally biased region" description="Low complexity" evidence="2">
    <location>
        <begin position="691"/>
        <end position="724"/>
    </location>
</feature>
<dbReference type="PANTHER" id="PTHR28221:SF2">
    <property type="entry name" value="RNA POLYMERASE I-SPECIFIC TRANSCRIPTION INITIATION FACTOR RRN6"/>
    <property type="match status" value="1"/>
</dbReference>
<dbReference type="PANTHER" id="PTHR28221">
    <property type="entry name" value="RNA POLYMERASE I-SPECIFIC TRANSCRIPTION INITIATION FACTOR RRN6"/>
    <property type="match status" value="1"/>
</dbReference>
<evidence type="ECO:0000313" key="4">
    <source>
        <dbReference type="EMBL" id="SPQ27649.1"/>
    </source>
</evidence>
<evidence type="ECO:0000256" key="2">
    <source>
        <dbReference type="SAM" id="MobiDB-lite"/>
    </source>
</evidence>
<dbReference type="GO" id="GO:0070860">
    <property type="term" value="C:RNA polymerase I core factor complex"/>
    <property type="evidence" value="ECO:0007669"/>
    <property type="project" value="TreeGrafter"/>
</dbReference>
<feature type="domain" description="RRN6 beta-propeller" evidence="3">
    <location>
        <begin position="128"/>
        <end position="218"/>
    </location>
</feature>
<gene>
    <name evidence="4" type="ORF">TT172_LOCUS10068</name>
</gene>
<reference evidence="4 5" key="1">
    <citation type="submission" date="2018-04" db="EMBL/GenBank/DDBJ databases">
        <authorList>
            <person name="Huttner S."/>
            <person name="Dainat J."/>
        </authorList>
    </citation>
    <scope>NUCLEOTIDE SEQUENCE [LARGE SCALE GENOMIC DNA]</scope>
</reference>
<protein>
    <submittedName>
        <fullName evidence="4">A1e74e11-8015-49d3-99f5-6cc1b6d8ba77</fullName>
    </submittedName>
</protein>
<organism evidence="4 5">
    <name type="scientific">Thermothielavioides terrestris</name>
    <dbReference type="NCBI Taxonomy" id="2587410"/>
    <lineage>
        <taxon>Eukaryota</taxon>
        <taxon>Fungi</taxon>
        <taxon>Dikarya</taxon>
        <taxon>Ascomycota</taxon>
        <taxon>Pezizomycotina</taxon>
        <taxon>Sordariomycetes</taxon>
        <taxon>Sordariomycetidae</taxon>
        <taxon>Sordariales</taxon>
        <taxon>Chaetomiaceae</taxon>
        <taxon>Thermothielavioides</taxon>
    </lineage>
</organism>
<dbReference type="Pfam" id="PF10214">
    <property type="entry name" value="Rrn6_beta-prop"/>
    <property type="match status" value="1"/>
</dbReference>
<feature type="compositionally biased region" description="Low complexity" evidence="2">
    <location>
        <begin position="561"/>
        <end position="578"/>
    </location>
</feature>
<dbReference type="InterPro" id="IPR048535">
    <property type="entry name" value="RRN6_beta-prop"/>
</dbReference>
<dbReference type="Proteomes" id="UP000289323">
    <property type="component" value="Unassembled WGS sequence"/>
</dbReference>
<feature type="coiled-coil region" evidence="1">
    <location>
        <begin position="656"/>
        <end position="683"/>
    </location>
</feature>
<sequence>MDDQKHAVQAPGRLKTRRVAADGIVGRLTYTPALGDEVIGQMRRNRVKDDAPRFKQVMPFTRWCPPAKGATSQSSELRPSQAARSQKNFLLEYLPEASIPDYETEGLLLEELAASHANLRSEPSSPAPLFSVGEAADMRESDTAKAHPVLALASGISGNVLRLIGLAREECVWAEADIRVRLHVANPQLEGEWCQDAVPISLVRFAVDSQRYDPIRWLLKDANDPTLRLDVSPAAYINDLLACFVCVRSTRDTEMAVFWFFNPAPGTPARYHRDLVSLKDVPNFVGLSFIPAGRRVGKEPTSAADRTMRKAQLRFFQLLTLGQDLDVHCALCAWADGPNVSVPPPDATEPLEESSNRRLKLLQNLTDAFAVPDEFDERAVFRRKELASTSLESFPGGIQQRIDFGLVAQRLSGPAEPGAGDEAGRMSPVDDIDFDLIAKAVEREKEDGYMPRHSLLDLAAPYRTEHGLLRLAREWDAQQEILHRRASDWLFVPEARRPLADFGPDDLVERLRDIFPNPQSGRDASSLEKREQVLQIMAAEMFLSNVGVSAVPQTWASTDEPSSSSLPFPSSPTLMPSSQPSLPRSSKDKGKRKIKEEIPAAPEERGDAVALRLRKYATLNPSPTIHGEPALALSRWDLGADPDDITWKPGQDLEAEDALNRRRRKLEARRRKAERLSQRILGEDSLLMEQSSQSLGGLSSQPLPTILPTSSSQRQSQSQSQQQQAGSPWAFSSQQAMGVGTPGVRPGSPLRREYRRDSGMGVFSSQLSQQQQQQSQGTPSQPVSQVLPGLFGGRPSFSPFKRSPLKKGKRKSELRMSGFR</sequence>
<feature type="compositionally biased region" description="Basic residues" evidence="2">
    <location>
        <begin position="803"/>
        <end position="812"/>
    </location>
</feature>
<name>A0A446BYR7_9PEZI</name>
<keyword evidence="1" id="KW-0175">Coiled coil</keyword>
<feature type="region of interest" description="Disordered" evidence="2">
    <location>
        <begin position="691"/>
        <end position="820"/>
    </location>
</feature>
<evidence type="ECO:0000313" key="5">
    <source>
        <dbReference type="Proteomes" id="UP000289323"/>
    </source>
</evidence>
<feature type="region of interest" description="Disordered" evidence="2">
    <location>
        <begin position="555"/>
        <end position="605"/>
    </location>
</feature>
<evidence type="ECO:0000259" key="3">
    <source>
        <dbReference type="Pfam" id="PF10214"/>
    </source>
</evidence>
<feature type="compositionally biased region" description="Low complexity" evidence="2">
    <location>
        <begin position="764"/>
        <end position="785"/>
    </location>
</feature>
<dbReference type="GO" id="GO:0001163">
    <property type="term" value="F:RNA polymerase I transcription regulatory region sequence-specific DNA binding"/>
    <property type="evidence" value="ECO:0007669"/>
    <property type="project" value="TreeGrafter"/>
</dbReference>
<dbReference type="GO" id="GO:0042790">
    <property type="term" value="P:nucleolar large rRNA transcription by RNA polymerase I"/>
    <property type="evidence" value="ECO:0007669"/>
    <property type="project" value="TreeGrafter"/>
</dbReference>
<proteinExistence type="predicted"/>
<dbReference type="EMBL" id="OUUZ01000019">
    <property type="protein sequence ID" value="SPQ27649.1"/>
    <property type="molecule type" value="Genomic_DNA"/>
</dbReference>
<dbReference type="GO" id="GO:0001179">
    <property type="term" value="F:RNA polymerase I general transcription initiation factor binding"/>
    <property type="evidence" value="ECO:0007669"/>
    <property type="project" value="TreeGrafter"/>
</dbReference>